<evidence type="ECO:0000313" key="3">
    <source>
        <dbReference type="Proteomes" id="UP000005426"/>
    </source>
</evidence>
<dbReference type="Proteomes" id="UP000005426">
    <property type="component" value="Unassembled WGS sequence"/>
</dbReference>
<evidence type="ECO:0000313" key="2">
    <source>
        <dbReference type="EMBL" id="EHK39960.1"/>
    </source>
</evidence>
<protein>
    <submittedName>
        <fullName evidence="2">Uncharacterized protein</fullName>
    </submittedName>
</protein>
<keyword evidence="3" id="KW-1185">Reference proteome</keyword>
<proteinExistence type="predicted"/>
<evidence type="ECO:0000256" key="1">
    <source>
        <dbReference type="SAM" id="MobiDB-lite"/>
    </source>
</evidence>
<feature type="compositionally biased region" description="Basic residues" evidence="1">
    <location>
        <begin position="1"/>
        <end position="14"/>
    </location>
</feature>
<feature type="region of interest" description="Disordered" evidence="1">
    <location>
        <begin position="1"/>
        <end position="52"/>
    </location>
</feature>
<sequence length="178" mass="20561">MRKLDKKMKRKRTTKGGEVQARSCGVDLSDSPSAKTNSSHANGRQLGYCNDSKQTHGHHPPPFFQRNDFDDNCTTHHETLFFLNHLLLRSLLSAIRLFFFFFYSTPNVILKANNLKSLRNSLYTRALVAVLFDLPFHTSTFDAQSQERKQTNKPEKKNSFKKRKEKILLAFCSIAVFF</sequence>
<organism evidence="2 3">
    <name type="scientific">Hypocrea atroviridis (strain ATCC 20476 / IMI 206040)</name>
    <name type="common">Trichoderma atroviride</name>
    <dbReference type="NCBI Taxonomy" id="452589"/>
    <lineage>
        <taxon>Eukaryota</taxon>
        <taxon>Fungi</taxon>
        <taxon>Dikarya</taxon>
        <taxon>Ascomycota</taxon>
        <taxon>Pezizomycotina</taxon>
        <taxon>Sordariomycetes</taxon>
        <taxon>Hypocreomycetidae</taxon>
        <taxon>Hypocreales</taxon>
        <taxon>Hypocreaceae</taxon>
        <taxon>Trichoderma</taxon>
    </lineage>
</organism>
<accession>G9PAC4</accession>
<dbReference type="AlphaFoldDB" id="G9PAC4"/>
<reference evidence="2 3" key="1">
    <citation type="journal article" date="2011" name="Genome Biol.">
        <title>Comparative genome sequence analysis underscores mycoparasitism as the ancestral life style of Trichoderma.</title>
        <authorList>
            <person name="Kubicek C.P."/>
            <person name="Herrera-Estrella A."/>
            <person name="Seidl-Seiboth V."/>
            <person name="Martinez D.A."/>
            <person name="Druzhinina I.S."/>
            <person name="Thon M."/>
            <person name="Zeilinger S."/>
            <person name="Casas-Flores S."/>
            <person name="Horwitz B.A."/>
            <person name="Mukherjee P.K."/>
            <person name="Mukherjee M."/>
            <person name="Kredics L."/>
            <person name="Alcaraz L.D."/>
            <person name="Aerts A."/>
            <person name="Antal Z."/>
            <person name="Atanasova L."/>
            <person name="Cervantes-Badillo M.G."/>
            <person name="Challacombe J."/>
            <person name="Chertkov O."/>
            <person name="McCluskey K."/>
            <person name="Coulpier F."/>
            <person name="Deshpande N."/>
            <person name="von Doehren H."/>
            <person name="Ebbole D.J."/>
            <person name="Esquivel-Naranjo E.U."/>
            <person name="Fekete E."/>
            <person name="Flipphi M."/>
            <person name="Glaser F."/>
            <person name="Gomez-Rodriguez E.Y."/>
            <person name="Gruber S."/>
            <person name="Han C."/>
            <person name="Henrissat B."/>
            <person name="Hermosa R."/>
            <person name="Hernandez-Onate M."/>
            <person name="Karaffa L."/>
            <person name="Kosti I."/>
            <person name="Le Crom S."/>
            <person name="Lindquist E."/>
            <person name="Lucas S."/>
            <person name="Luebeck M."/>
            <person name="Luebeck P.S."/>
            <person name="Margeot A."/>
            <person name="Metz B."/>
            <person name="Misra M."/>
            <person name="Nevalainen H."/>
            <person name="Omann M."/>
            <person name="Packer N."/>
            <person name="Perrone G."/>
            <person name="Uresti-Rivera E.E."/>
            <person name="Salamov A."/>
            <person name="Schmoll M."/>
            <person name="Seiboth B."/>
            <person name="Shapiro H."/>
            <person name="Sukno S."/>
            <person name="Tamayo-Ramos J.A."/>
            <person name="Tisch D."/>
            <person name="Wiest A."/>
            <person name="Wilkinson H.H."/>
            <person name="Zhang M."/>
            <person name="Coutinho P.M."/>
            <person name="Kenerley C.M."/>
            <person name="Monte E."/>
            <person name="Baker S.E."/>
            <person name="Grigoriev I.V."/>
        </authorList>
    </citation>
    <scope>NUCLEOTIDE SEQUENCE [LARGE SCALE GENOMIC DNA]</scope>
    <source>
        <strain evidence="3">ATCC 20476 / IMI 206040</strain>
    </source>
</reference>
<feature type="compositionally biased region" description="Polar residues" evidence="1">
    <location>
        <begin position="30"/>
        <end position="42"/>
    </location>
</feature>
<name>G9PAC4_HYPAI</name>
<dbReference type="HOGENOM" id="CLU_1510825_0_0_1"/>
<gene>
    <name evidence="2" type="ORF">TRIATDRAFT_230117</name>
</gene>
<dbReference type="EMBL" id="ABDG02000028">
    <property type="protein sequence ID" value="EHK39960.1"/>
    <property type="molecule type" value="Genomic_DNA"/>
</dbReference>
<comment type="caution">
    <text evidence="2">The sequence shown here is derived from an EMBL/GenBank/DDBJ whole genome shotgun (WGS) entry which is preliminary data.</text>
</comment>